<protein>
    <submittedName>
        <fullName evidence="1">Uncharacterized protein</fullName>
    </submittedName>
</protein>
<evidence type="ECO:0000313" key="1">
    <source>
        <dbReference type="EMBL" id="TGN18511.1"/>
    </source>
</evidence>
<reference evidence="1" key="1">
    <citation type="journal article" date="2019" name="PLoS Negl. Trop. Dis.">
        <title>Revisiting the worldwide diversity of Leptospira species in the environment.</title>
        <authorList>
            <person name="Vincent A.T."/>
            <person name="Schiettekatte O."/>
            <person name="Bourhy P."/>
            <person name="Veyrier F.J."/>
            <person name="Picardeau M."/>
        </authorList>
    </citation>
    <scope>NUCLEOTIDE SEQUENCE [LARGE SCALE GENOMIC DNA]</scope>
    <source>
        <strain evidence="1">201300427</strain>
    </source>
</reference>
<dbReference type="OrthoDB" id="340768at2"/>
<dbReference type="EMBL" id="RQHW01000047">
    <property type="protein sequence ID" value="TGN18511.1"/>
    <property type="molecule type" value="Genomic_DNA"/>
</dbReference>
<comment type="caution">
    <text evidence="1">The sequence shown here is derived from an EMBL/GenBank/DDBJ whole genome shotgun (WGS) entry which is preliminary data.</text>
</comment>
<name>A0A4R9LY39_9LEPT</name>
<gene>
    <name evidence="1" type="ORF">EHS15_14060</name>
</gene>
<proteinExistence type="predicted"/>
<dbReference type="AlphaFoldDB" id="A0A4R9LY39"/>
<keyword evidence="2" id="KW-1185">Reference proteome</keyword>
<sequence>MDSLFLSPLQKNEIWDFQNVPQFHPAFLAFLTLRSFLVFESFGAPLQVRGLSRIWKTYLSKSGYFKKNSNLVTLEFIPDLLSLGEEEISHTEISFQDSWKYKMNWETTERDKKVVFFCASGRDQEKSASLSELLSQFLIDSQKANHLTRAYIRKETSSYLYLQSPDQVHPRVFFRENTKELSPFLLFIAELSPF</sequence>
<dbReference type="Proteomes" id="UP000298058">
    <property type="component" value="Unassembled WGS sequence"/>
</dbReference>
<evidence type="ECO:0000313" key="2">
    <source>
        <dbReference type="Proteomes" id="UP000298058"/>
    </source>
</evidence>
<dbReference type="NCBIfam" id="NF047692">
    <property type="entry name" value="LIC11631_fam"/>
    <property type="match status" value="1"/>
</dbReference>
<accession>A0A4R9LY39</accession>
<organism evidence="1 2">
    <name type="scientific">Leptospira idonii</name>
    <dbReference type="NCBI Taxonomy" id="1193500"/>
    <lineage>
        <taxon>Bacteria</taxon>
        <taxon>Pseudomonadati</taxon>
        <taxon>Spirochaetota</taxon>
        <taxon>Spirochaetia</taxon>
        <taxon>Leptospirales</taxon>
        <taxon>Leptospiraceae</taxon>
        <taxon>Leptospira</taxon>
    </lineage>
</organism>